<evidence type="ECO:0000256" key="6">
    <source>
        <dbReference type="ARBA" id="ARBA00029467"/>
    </source>
</evidence>
<evidence type="ECO:0000256" key="2">
    <source>
        <dbReference type="ARBA" id="ARBA00022692"/>
    </source>
</evidence>
<dbReference type="Pfam" id="PF06749">
    <property type="entry name" value="DUF1218"/>
    <property type="match status" value="1"/>
</dbReference>
<keyword evidence="5 7" id="KW-0472">Membrane</keyword>
<organism evidence="8 9">
    <name type="scientific">Ensete ventricosum</name>
    <name type="common">Abyssinian banana</name>
    <name type="synonym">Musa ensete</name>
    <dbReference type="NCBI Taxonomy" id="4639"/>
    <lineage>
        <taxon>Eukaryota</taxon>
        <taxon>Viridiplantae</taxon>
        <taxon>Streptophyta</taxon>
        <taxon>Embryophyta</taxon>
        <taxon>Tracheophyta</taxon>
        <taxon>Spermatophyta</taxon>
        <taxon>Magnoliopsida</taxon>
        <taxon>Liliopsida</taxon>
        <taxon>Zingiberales</taxon>
        <taxon>Musaceae</taxon>
        <taxon>Ensete</taxon>
    </lineage>
</organism>
<dbReference type="PANTHER" id="PTHR31769">
    <property type="entry name" value="OS07G0462200 PROTEIN-RELATED"/>
    <property type="match status" value="1"/>
</dbReference>
<dbReference type="InterPro" id="IPR009606">
    <property type="entry name" value="DEAL/Modifying_wall_lignin1/2"/>
</dbReference>
<evidence type="ECO:0000256" key="3">
    <source>
        <dbReference type="ARBA" id="ARBA00022729"/>
    </source>
</evidence>
<dbReference type="AlphaFoldDB" id="A0AAV8PZ80"/>
<evidence type="ECO:0000256" key="7">
    <source>
        <dbReference type="SAM" id="Phobius"/>
    </source>
</evidence>
<comment type="caution">
    <text evidence="8">The sequence shown here is derived from an EMBL/GenBank/DDBJ whole genome shotgun (WGS) entry which is preliminary data.</text>
</comment>
<protein>
    <recommendedName>
        <fullName evidence="10">PGG domain-containing protein</fullName>
    </recommendedName>
</protein>
<keyword evidence="9" id="KW-1185">Reference proteome</keyword>
<feature type="transmembrane region" description="Helical" evidence="7">
    <location>
        <begin position="6"/>
        <end position="25"/>
    </location>
</feature>
<dbReference type="Proteomes" id="UP001222027">
    <property type="component" value="Unassembled WGS sequence"/>
</dbReference>
<name>A0AAV8PZ80_ENSVE</name>
<proteinExistence type="inferred from homology"/>
<gene>
    <name evidence="8" type="ORF">OPV22_033126</name>
</gene>
<feature type="transmembrane region" description="Helical" evidence="7">
    <location>
        <begin position="133"/>
        <end position="153"/>
    </location>
</feature>
<reference evidence="8 9" key="1">
    <citation type="submission" date="2022-12" db="EMBL/GenBank/DDBJ databases">
        <title>Chromosome-scale assembly of the Ensete ventricosum genome.</title>
        <authorList>
            <person name="Dussert Y."/>
            <person name="Stocks J."/>
            <person name="Wendawek A."/>
            <person name="Woldeyes F."/>
            <person name="Nichols R.A."/>
            <person name="Borrell J.S."/>
        </authorList>
    </citation>
    <scope>NUCLEOTIDE SEQUENCE [LARGE SCALE GENOMIC DNA]</scope>
    <source>
        <strain evidence="9">cv. Maze</strain>
        <tissue evidence="8">Seeds</tissue>
    </source>
</reference>
<comment type="subcellular location">
    <subcellularLocation>
        <location evidence="1">Endomembrane system</location>
        <topology evidence="1">Multi-pass membrane protein</topology>
    </subcellularLocation>
</comment>
<evidence type="ECO:0000256" key="1">
    <source>
        <dbReference type="ARBA" id="ARBA00004127"/>
    </source>
</evidence>
<evidence type="ECO:0000313" key="9">
    <source>
        <dbReference type="Proteomes" id="UP001222027"/>
    </source>
</evidence>
<evidence type="ECO:0000256" key="5">
    <source>
        <dbReference type="ARBA" id="ARBA00023136"/>
    </source>
</evidence>
<dbReference type="InterPro" id="IPR052222">
    <property type="entry name" value="DESIGUAL"/>
</dbReference>
<dbReference type="GO" id="GO:0012505">
    <property type="term" value="C:endomembrane system"/>
    <property type="evidence" value="ECO:0007669"/>
    <property type="project" value="UniProtKB-SubCell"/>
</dbReference>
<feature type="transmembrane region" description="Helical" evidence="7">
    <location>
        <begin position="92"/>
        <end position="113"/>
    </location>
</feature>
<keyword evidence="3" id="KW-0732">Signal</keyword>
<sequence>MARVEGATICLLIVAMDVVAGVLGIKAEEAESKGKHLRLFFLECKEHVHQAYKLGLAATALLALSHAFANVLGGCPCVCSRDEFRRSSPNKLMAAAALLLSWIVVIVGLTMLIMGAVSNSESRATCGLAHPRFLFLGGIICFVHALFCIVYYVSAIASWKEGKAHRDTRSQGSHA</sequence>
<accession>A0AAV8PZ80</accession>
<keyword evidence="2 7" id="KW-0812">Transmembrane</keyword>
<comment type="similarity">
    <text evidence="6">Belongs to the DESIGUAL family.</text>
</comment>
<evidence type="ECO:0008006" key="10">
    <source>
        <dbReference type="Google" id="ProtNLM"/>
    </source>
</evidence>
<dbReference type="EMBL" id="JAQQAF010000009">
    <property type="protein sequence ID" value="KAJ8460200.1"/>
    <property type="molecule type" value="Genomic_DNA"/>
</dbReference>
<keyword evidence="4 7" id="KW-1133">Transmembrane helix</keyword>
<evidence type="ECO:0000313" key="8">
    <source>
        <dbReference type="EMBL" id="KAJ8460200.1"/>
    </source>
</evidence>
<evidence type="ECO:0000256" key="4">
    <source>
        <dbReference type="ARBA" id="ARBA00022989"/>
    </source>
</evidence>